<feature type="region of interest" description="Disordered" evidence="1">
    <location>
        <begin position="195"/>
        <end position="230"/>
    </location>
</feature>
<comment type="caution">
    <text evidence="2">The sequence shown here is derived from an EMBL/GenBank/DDBJ whole genome shotgun (WGS) entry which is preliminary data.</text>
</comment>
<evidence type="ECO:0000256" key="1">
    <source>
        <dbReference type="SAM" id="MobiDB-lite"/>
    </source>
</evidence>
<proteinExistence type="predicted"/>
<feature type="compositionally biased region" description="Polar residues" evidence="1">
    <location>
        <begin position="16"/>
        <end position="26"/>
    </location>
</feature>
<keyword evidence="3" id="KW-1185">Reference proteome</keyword>
<dbReference type="EMBL" id="JABCKI010005915">
    <property type="protein sequence ID" value="KAG5636587.1"/>
    <property type="molecule type" value="Genomic_DNA"/>
</dbReference>
<dbReference type="AlphaFoldDB" id="A0A9P7FQD2"/>
<feature type="compositionally biased region" description="Pro residues" evidence="1">
    <location>
        <begin position="201"/>
        <end position="214"/>
    </location>
</feature>
<protein>
    <submittedName>
        <fullName evidence="2">Uncharacterized protein</fullName>
    </submittedName>
</protein>
<evidence type="ECO:0000313" key="2">
    <source>
        <dbReference type="EMBL" id="KAG5636587.1"/>
    </source>
</evidence>
<feature type="region of interest" description="Disordered" evidence="1">
    <location>
        <begin position="1"/>
        <end position="119"/>
    </location>
</feature>
<feature type="compositionally biased region" description="Polar residues" evidence="1">
    <location>
        <begin position="41"/>
        <end position="86"/>
    </location>
</feature>
<organism evidence="2 3">
    <name type="scientific">Sphagnurus paluster</name>
    <dbReference type="NCBI Taxonomy" id="117069"/>
    <lineage>
        <taxon>Eukaryota</taxon>
        <taxon>Fungi</taxon>
        <taxon>Dikarya</taxon>
        <taxon>Basidiomycota</taxon>
        <taxon>Agaricomycotina</taxon>
        <taxon>Agaricomycetes</taxon>
        <taxon>Agaricomycetidae</taxon>
        <taxon>Agaricales</taxon>
        <taxon>Tricholomatineae</taxon>
        <taxon>Lyophyllaceae</taxon>
        <taxon>Sphagnurus</taxon>
    </lineage>
</organism>
<name>A0A9P7FQD2_9AGAR</name>
<sequence>MANGNSESQSTRRRPTNVQAAKQTTLGKLGPAISRSALNPIANSNNATTRPSTPEPVQTDTRPSTPDPAQNTATRPSTPEQENSSARGLLPATASVSPNISTITSTPEPPIHTTGGFPTDVHGVELSSISRRNLRGVNSICMTSMADVGSFVSMNESHHPPVASIFATTSFQPAEPLSVTQTPVALRADATVEMDIYDPPNQGPPPGSSLPSPPQCYSSNPIHSEPMHSKPLAPAGSACYDMRFETPPPIINFANTNPTTLPINVYEEMNPVPPSQYRISLDGSLFHLPLQRQMPVYTPTFMKLRPHGVVRESPQNSPYFPVAIKREPTTHSPSGAPLPWFSVLPTLTLAPVPLPSLM</sequence>
<accession>A0A9P7FQD2</accession>
<reference evidence="2" key="1">
    <citation type="submission" date="2021-02" db="EMBL/GenBank/DDBJ databases">
        <authorList>
            <person name="Nieuwenhuis M."/>
            <person name="Van De Peppel L.J.J."/>
        </authorList>
    </citation>
    <scope>NUCLEOTIDE SEQUENCE</scope>
    <source>
        <strain evidence="2">D49</strain>
    </source>
</reference>
<gene>
    <name evidence="2" type="ORF">H0H81_007558</name>
</gene>
<reference evidence="2" key="2">
    <citation type="submission" date="2021-10" db="EMBL/GenBank/DDBJ databases">
        <title>Phylogenomics reveals ancestral predisposition of the termite-cultivated fungus Termitomyces towards a domesticated lifestyle.</title>
        <authorList>
            <person name="Auxier B."/>
            <person name="Grum-Grzhimaylo A."/>
            <person name="Cardenas M.E."/>
            <person name="Lodge J.D."/>
            <person name="Laessoe T."/>
            <person name="Pedersen O."/>
            <person name="Smith M.E."/>
            <person name="Kuyper T.W."/>
            <person name="Franco-Molano E.A."/>
            <person name="Baroni T.J."/>
            <person name="Aanen D.K."/>
        </authorList>
    </citation>
    <scope>NUCLEOTIDE SEQUENCE</scope>
    <source>
        <strain evidence="2">D49</strain>
    </source>
</reference>
<feature type="compositionally biased region" description="Polar residues" evidence="1">
    <location>
        <begin position="94"/>
        <end position="106"/>
    </location>
</feature>
<evidence type="ECO:0000313" key="3">
    <source>
        <dbReference type="Proteomes" id="UP000717328"/>
    </source>
</evidence>
<dbReference type="Proteomes" id="UP000717328">
    <property type="component" value="Unassembled WGS sequence"/>
</dbReference>